<name>A0A2T1C309_9CYAN</name>
<dbReference type="InterPro" id="IPR015655">
    <property type="entry name" value="PP2C"/>
</dbReference>
<accession>A0A2T1C309</accession>
<dbReference type="EMBL" id="PVWJ01000056">
    <property type="protein sequence ID" value="PSB02568.1"/>
    <property type="molecule type" value="Genomic_DNA"/>
</dbReference>
<dbReference type="SMART" id="SM00332">
    <property type="entry name" value="PP2Cc"/>
    <property type="match status" value="1"/>
</dbReference>
<dbReference type="GO" id="GO:0004722">
    <property type="term" value="F:protein serine/threonine phosphatase activity"/>
    <property type="evidence" value="ECO:0007669"/>
    <property type="project" value="InterPro"/>
</dbReference>
<dbReference type="NCBIfam" id="NF033484">
    <property type="entry name" value="Stp1_PP2C_phos"/>
    <property type="match status" value="1"/>
</dbReference>
<dbReference type="SUPFAM" id="SSF81606">
    <property type="entry name" value="PP2C-like"/>
    <property type="match status" value="1"/>
</dbReference>
<protein>
    <submittedName>
        <fullName evidence="2">Stp1/IreP family PP2C-type Ser/Thr phosphatase</fullName>
    </submittedName>
</protein>
<gene>
    <name evidence="2" type="ORF">C7B64_12630</name>
</gene>
<dbReference type="OrthoDB" id="500607at2"/>
<keyword evidence="3" id="KW-1185">Reference proteome</keyword>
<dbReference type="Proteomes" id="UP000238762">
    <property type="component" value="Unassembled WGS sequence"/>
</dbReference>
<evidence type="ECO:0000313" key="2">
    <source>
        <dbReference type="EMBL" id="PSB02568.1"/>
    </source>
</evidence>
<proteinExistence type="predicted"/>
<sequence length="258" mass="28248">MKLSFTSLSDTGVVRAVNQDACYADSPQARFFIVADGMGGHVGGQEASRIAKETVCSVLDKYWNSNETSQTLLAKALVEANEAIVTDQFQHPERADMGTTAVVLMFRDRTDSAWYTHVGDSRLYLLRDGQLQQVTQDHTWVSMAVKIGDLTQEQARNHPYRHVLSQCLGRKDLSQIEVQPIEIKSGDRLLLCSDGLTEELPDAEICRYLSSDGSCEDIATALVNAAKANGGRDNITVVIVEIDAFQPGSGFSSQSTLD</sequence>
<organism evidence="2 3">
    <name type="scientific">Merismopedia glauca CCAP 1448/3</name>
    <dbReference type="NCBI Taxonomy" id="1296344"/>
    <lineage>
        <taxon>Bacteria</taxon>
        <taxon>Bacillati</taxon>
        <taxon>Cyanobacteriota</taxon>
        <taxon>Cyanophyceae</taxon>
        <taxon>Synechococcales</taxon>
        <taxon>Merismopediaceae</taxon>
        <taxon>Merismopedia</taxon>
    </lineage>
</organism>
<dbReference type="CDD" id="cd00143">
    <property type="entry name" value="PP2Cc"/>
    <property type="match status" value="1"/>
</dbReference>
<dbReference type="SMART" id="SM00331">
    <property type="entry name" value="PP2C_SIG"/>
    <property type="match status" value="1"/>
</dbReference>
<reference evidence="2 3" key="2">
    <citation type="submission" date="2018-03" db="EMBL/GenBank/DDBJ databases">
        <title>The ancient ancestry and fast evolution of plastids.</title>
        <authorList>
            <person name="Moore K.R."/>
            <person name="Magnabosco C."/>
            <person name="Momper L."/>
            <person name="Gold D.A."/>
            <person name="Bosak T."/>
            <person name="Fournier G.P."/>
        </authorList>
    </citation>
    <scope>NUCLEOTIDE SEQUENCE [LARGE SCALE GENOMIC DNA]</scope>
    <source>
        <strain evidence="2 3">CCAP 1448/3</strain>
    </source>
</reference>
<dbReference type="AlphaFoldDB" id="A0A2T1C309"/>
<dbReference type="Pfam" id="PF13672">
    <property type="entry name" value="PP2C_2"/>
    <property type="match status" value="1"/>
</dbReference>
<dbReference type="RefSeq" id="WP_106289013.1">
    <property type="nucleotide sequence ID" value="NZ_CAWNTC010000054.1"/>
</dbReference>
<dbReference type="PANTHER" id="PTHR47992">
    <property type="entry name" value="PROTEIN PHOSPHATASE"/>
    <property type="match status" value="1"/>
</dbReference>
<reference evidence="2 3" key="1">
    <citation type="submission" date="2018-02" db="EMBL/GenBank/DDBJ databases">
        <authorList>
            <person name="Cohen D.B."/>
            <person name="Kent A.D."/>
        </authorList>
    </citation>
    <scope>NUCLEOTIDE SEQUENCE [LARGE SCALE GENOMIC DNA]</scope>
    <source>
        <strain evidence="2 3">CCAP 1448/3</strain>
    </source>
</reference>
<comment type="caution">
    <text evidence="2">The sequence shown here is derived from an EMBL/GenBank/DDBJ whole genome shotgun (WGS) entry which is preliminary data.</text>
</comment>
<dbReference type="InterPro" id="IPR036457">
    <property type="entry name" value="PPM-type-like_dom_sf"/>
</dbReference>
<dbReference type="InterPro" id="IPR001932">
    <property type="entry name" value="PPM-type_phosphatase-like_dom"/>
</dbReference>
<evidence type="ECO:0000259" key="1">
    <source>
        <dbReference type="PROSITE" id="PS51746"/>
    </source>
</evidence>
<evidence type="ECO:0000313" key="3">
    <source>
        <dbReference type="Proteomes" id="UP000238762"/>
    </source>
</evidence>
<dbReference type="Gene3D" id="3.60.40.10">
    <property type="entry name" value="PPM-type phosphatase domain"/>
    <property type="match status" value="1"/>
</dbReference>
<dbReference type="PROSITE" id="PS51746">
    <property type="entry name" value="PPM_2"/>
    <property type="match status" value="1"/>
</dbReference>
<feature type="domain" description="PPM-type phosphatase" evidence="1">
    <location>
        <begin position="2"/>
        <end position="242"/>
    </location>
</feature>